<proteinExistence type="predicted"/>
<reference evidence="1 2" key="1">
    <citation type="submission" date="2019-02" db="EMBL/GenBank/DDBJ databases">
        <title>Deep-cultivation of Planctomycetes and their phenomic and genomic characterization uncovers novel biology.</title>
        <authorList>
            <person name="Wiegand S."/>
            <person name="Jogler M."/>
            <person name="Boedeker C."/>
            <person name="Pinto D."/>
            <person name="Vollmers J."/>
            <person name="Rivas-Marin E."/>
            <person name="Kohn T."/>
            <person name="Peeters S.H."/>
            <person name="Heuer A."/>
            <person name="Rast P."/>
            <person name="Oberbeckmann S."/>
            <person name="Bunk B."/>
            <person name="Jeske O."/>
            <person name="Meyerdierks A."/>
            <person name="Storesund J.E."/>
            <person name="Kallscheuer N."/>
            <person name="Luecker S."/>
            <person name="Lage O.M."/>
            <person name="Pohl T."/>
            <person name="Merkel B.J."/>
            <person name="Hornburger P."/>
            <person name="Mueller R.-W."/>
            <person name="Bruemmer F."/>
            <person name="Labrenz M."/>
            <person name="Spormann A.M."/>
            <person name="Op den Camp H."/>
            <person name="Overmann J."/>
            <person name="Amann R."/>
            <person name="Jetten M.S.M."/>
            <person name="Mascher T."/>
            <person name="Medema M.H."/>
            <person name="Devos D.P."/>
            <person name="Kaster A.-K."/>
            <person name="Ovreas L."/>
            <person name="Rohde M."/>
            <person name="Galperin M.Y."/>
            <person name="Jogler C."/>
        </authorList>
    </citation>
    <scope>NUCLEOTIDE SEQUENCE [LARGE SCALE GENOMIC DNA]</scope>
    <source>
        <strain evidence="1 2">EC9</strain>
    </source>
</reference>
<keyword evidence="2" id="KW-1185">Reference proteome</keyword>
<evidence type="ECO:0000313" key="1">
    <source>
        <dbReference type="EMBL" id="QDS89396.1"/>
    </source>
</evidence>
<accession>A0A517M3E8</accession>
<protein>
    <submittedName>
        <fullName evidence="1">Uncharacterized protein</fullName>
    </submittedName>
</protein>
<dbReference type="Proteomes" id="UP000319557">
    <property type="component" value="Chromosome"/>
</dbReference>
<dbReference type="OrthoDB" id="251278at2"/>
<sequence>MKWIAPPIEYSLILSLLLGAAATIGSPVDLWSEDPQTDRPTVLLDNDQVLFGKAKQEGDRIVIEQSDGAIIRLPVDSVRCWGPDIKSLFQFRMDQRERPSIRSHLIDARWCLNNGLYREAANELLQLYELSPENAEGKRLEQQLRTLTERVQPVSAEEPVVADKVTDHVHISPLATQQFTRVIQPILMNRCGSCHDTTDNSKFSLLRLPGVSRVSASMTHRNLQHVVSWIDTNDPLKSPLLDYAQRGHGGSDSAPLGKSQARAFESLAYWCSQFATVPAAMSNPTVPIPTSATISPFDQQSGGSLVAVESVAAADGSPSLVDPIHDAPNQPQRLPQVIDPFDPEVFNRKHHTQLRR</sequence>
<gene>
    <name evidence="1" type="ORF">EC9_35950</name>
</gene>
<dbReference type="AlphaFoldDB" id="A0A517M3E8"/>
<dbReference type="KEGG" id="ruv:EC9_35950"/>
<dbReference type="RefSeq" id="WP_145347096.1">
    <property type="nucleotide sequence ID" value="NZ_CP036261.1"/>
</dbReference>
<dbReference type="EMBL" id="CP036261">
    <property type="protein sequence ID" value="QDS89396.1"/>
    <property type="molecule type" value="Genomic_DNA"/>
</dbReference>
<organism evidence="1 2">
    <name type="scientific">Rosistilla ulvae</name>
    <dbReference type="NCBI Taxonomy" id="1930277"/>
    <lineage>
        <taxon>Bacteria</taxon>
        <taxon>Pseudomonadati</taxon>
        <taxon>Planctomycetota</taxon>
        <taxon>Planctomycetia</taxon>
        <taxon>Pirellulales</taxon>
        <taxon>Pirellulaceae</taxon>
        <taxon>Rosistilla</taxon>
    </lineage>
</organism>
<name>A0A517M3E8_9BACT</name>
<evidence type="ECO:0000313" key="2">
    <source>
        <dbReference type="Proteomes" id="UP000319557"/>
    </source>
</evidence>